<sequence>GSGVAVATLSTWVLQKDVQMFTAADTHIPQLQNQPQHLDTHRIAETAARASTDGSAETCEQIVAGCDWLFNGHPDGSVDWTITVVSSALVVLRIGMI</sequence>
<proteinExistence type="predicted"/>
<keyword evidence="2" id="KW-1185">Reference proteome</keyword>
<feature type="non-terminal residue" evidence="1">
    <location>
        <position position="97"/>
    </location>
</feature>
<name>A0ACB9VSN4_CHAAC</name>
<evidence type="ECO:0000313" key="2">
    <source>
        <dbReference type="Proteomes" id="UP001057452"/>
    </source>
</evidence>
<feature type="non-terminal residue" evidence="1">
    <location>
        <position position="1"/>
    </location>
</feature>
<protein>
    <submittedName>
        <fullName evidence="1">Uncharacterized protein</fullName>
    </submittedName>
</protein>
<accession>A0ACB9VSN4</accession>
<evidence type="ECO:0000313" key="1">
    <source>
        <dbReference type="EMBL" id="KAI4802839.1"/>
    </source>
</evidence>
<gene>
    <name evidence="1" type="ORF">KUCAC02_006413</name>
</gene>
<comment type="caution">
    <text evidence="1">The sequence shown here is derived from an EMBL/GenBank/DDBJ whole genome shotgun (WGS) entry which is preliminary data.</text>
</comment>
<dbReference type="EMBL" id="CM043807">
    <property type="protein sequence ID" value="KAI4802839.1"/>
    <property type="molecule type" value="Genomic_DNA"/>
</dbReference>
<dbReference type="Proteomes" id="UP001057452">
    <property type="component" value="Chromosome 23"/>
</dbReference>
<reference evidence="1" key="1">
    <citation type="submission" date="2022-05" db="EMBL/GenBank/DDBJ databases">
        <title>Chromosome-level genome of Chaenocephalus aceratus.</title>
        <authorList>
            <person name="Park H."/>
        </authorList>
    </citation>
    <scope>NUCLEOTIDE SEQUENCE</scope>
    <source>
        <strain evidence="1">KU_202001</strain>
    </source>
</reference>
<organism evidence="1 2">
    <name type="scientific">Chaenocephalus aceratus</name>
    <name type="common">Blackfin icefish</name>
    <name type="synonym">Chaenichthys aceratus</name>
    <dbReference type="NCBI Taxonomy" id="36190"/>
    <lineage>
        <taxon>Eukaryota</taxon>
        <taxon>Metazoa</taxon>
        <taxon>Chordata</taxon>
        <taxon>Craniata</taxon>
        <taxon>Vertebrata</taxon>
        <taxon>Euteleostomi</taxon>
        <taxon>Actinopterygii</taxon>
        <taxon>Neopterygii</taxon>
        <taxon>Teleostei</taxon>
        <taxon>Neoteleostei</taxon>
        <taxon>Acanthomorphata</taxon>
        <taxon>Eupercaria</taxon>
        <taxon>Perciformes</taxon>
        <taxon>Notothenioidei</taxon>
        <taxon>Channichthyidae</taxon>
        <taxon>Chaenocephalus</taxon>
    </lineage>
</organism>